<keyword evidence="1 4" id="KW-0808">Transferase</keyword>
<accession>A0A0B6YB21</accession>
<dbReference type="Gene3D" id="3.40.50.300">
    <property type="entry name" value="P-loop containing nucleotide triphosphate hydrolases"/>
    <property type="match status" value="1"/>
</dbReference>
<protein>
    <recommendedName>
        <fullName evidence="6">Nucleoside-diphosphate kinase</fullName>
    </recommendedName>
</protein>
<dbReference type="InterPro" id="IPR027417">
    <property type="entry name" value="P-loop_NTPase"/>
</dbReference>
<evidence type="ECO:0000256" key="1">
    <source>
        <dbReference type="ARBA" id="ARBA00022679"/>
    </source>
</evidence>
<evidence type="ECO:0000256" key="4">
    <source>
        <dbReference type="RuleBase" id="RU003330"/>
    </source>
</evidence>
<sequence length="84" mass="9535">SYWKSLSIVITGEPLVRREDDNADALNKRLDSYHKQTKPLIDYYTNQRLHCSVNASQPPPVIFAAIQCLFSAATARDRNLTGRN</sequence>
<dbReference type="Pfam" id="PF00406">
    <property type="entry name" value="ADK"/>
    <property type="match status" value="1"/>
</dbReference>
<dbReference type="AlphaFoldDB" id="A0A0B6YB21"/>
<evidence type="ECO:0000313" key="5">
    <source>
        <dbReference type="EMBL" id="CEK53369.1"/>
    </source>
</evidence>
<dbReference type="GO" id="GO:0006139">
    <property type="term" value="P:nucleobase-containing compound metabolic process"/>
    <property type="evidence" value="ECO:0007669"/>
    <property type="project" value="InterPro"/>
</dbReference>
<evidence type="ECO:0000256" key="3">
    <source>
        <dbReference type="ARBA" id="ARBA00022777"/>
    </source>
</evidence>
<evidence type="ECO:0008006" key="6">
    <source>
        <dbReference type="Google" id="ProtNLM"/>
    </source>
</evidence>
<dbReference type="EMBL" id="HACG01006504">
    <property type="protein sequence ID" value="CEK53369.1"/>
    <property type="molecule type" value="Transcribed_RNA"/>
</dbReference>
<keyword evidence="3 4" id="KW-0418">Kinase</keyword>
<dbReference type="GO" id="GO:0019205">
    <property type="term" value="F:nucleobase-containing compound kinase activity"/>
    <property type="evidence" value="ECO:0007669"/>
    <property type="project" value="InterPro"/>
</dbReference>
<feature type="non-terminal residue" evidence="5">
    <location>
        <position position="1"/>
    </location>
</feature>
<keyword evidence="2" id="KW-0547">Nucleotide-binding</keyword>
<evidence type="ECO:0000256" key="2">
    <source>
        <dbReference type="ARBA" id="ARBA00022741"/>
    </source>
</evidence>
<gene>
    <name evidence="5" type="primary">ORF20072</name>
</gene>
<dbReference type="PRINTS" id="PR00094">
    <property type="entry name" value="ADENYLTKNASE"/>
</dbReference>
<reference evidence="5" key="1">
    <citation type="submission" date="2014-12" db="EMBL/GenBank/DDBJ databases">
        <title>Insight into the proteome of Arion vulgaris.</title>
        <authorList>
            <person name="Aradska J."/>
            <person name="Bulat T."/>
            <person name="Smidak R."/>
            <person name="Sarate P."/>
            <person name="Gangsoo J."/>
            <person name="Sialana F."/>
            <person name="Bilban M."/>
            <person name="Lubec G."/>
        </authorList>
    </citation>
    <scope>NUCLEOTIDE SEQUENCE</scope>
    <source>
        <tissue evidence="5">Skin</tissue>
    </source>
</reference>
<proteinExistence type="inferred from homology"/>
<dbReference type="InterPro" id="IPR000850">
    <property type="entry name" value="Adenylat/UMP-CMP_kin"/>
</dbReference>
<name>A0A0B6YB21_9EUPU</name>
<comment type="similarity">
    <text evidence="4">Belongs to the adenylate kinase family.</text>
</comment>
<dbReference type="GO" id="GO:0005524">
    <property type="term" value="F:ATP binding"/>
    <property type="evidence" value="ECO:0007669"/>
    <property type="project" value="InterPro"/>
</dbReference>
<organism evidence="5">
    <name type="scientific">Arion vulgaris</name>
    <dbReference type="NCBI Taxonomy" id="1028688"/>
    <lineage>
        <taxon>Eukaryota</taxon>
        <taxon>Metazoa</taxon>
        <taxon>Spiralia</taxon>
        <taxon>Lophotrochozoa</taxon>
        <taxon>Mollusca</taxon>
        <taxon>Gastropoda</taxon>
        <taxon>Heterobranchia</taxon>
        <taxon>Euthyneura</taxon>
        <taxon>Panpulmonata</taxon>
        <taxon>Eupulmonata</taxon>
        <taxon>Stylommatophora</taxon>
        <taxon>Helicina</taxon>
        <taxon>Arionoidea</taxon>
        <taxon>Arionidae</taxon>
        <taxon>Arion</taxon>
    </lineage>
</organism>